<evidence type="ECO:0008006" key="4">
    <source>
        <dbReference type="Google" id="ProtNLM"/>
    </source>
</evidence>
<feature type="compositionally biased region" description="Polar residues" evidence="1">
    <location>
        <begin position="87"/>
        <end position="103"/>
    </location>
</feature>
<gene>
    <name evidence="2" type="ORF">GCM10009863_54320</name>
</gene>
<protein>
    <recommendedName>
        <fullName evidence="4">Secreted protein</fullName>
    </recommendedName>
</protein>
<organism evidence="2 3">
    <name type="scientific">Streptomyces axinellae</name>
    <dbReference type="NCBI Taxonomy" id="552788"/>
    <lineage>
        <taxon>Bacteria</taxon>
        <taxon>Bacillati</taxon>
        <taxon>Actinomycetota</taxon>
        <taxon>Actinomycetes</taxon>
        <taxon>Kitasatosporales</taxon>
        <taxon>Streptomycetaceae</taxon>
        <taxon>Streptomyces</taxon>
    </lineage>
</organism>
<dbReference type="Proteomes" id="UP001501447">
    <property type="component" value="Unassembled WGS sequence"/>
</dbReference>
<evidence type="ECO:0000313" key="3">
    <source>
        <dbReference type="Proteomes" id="UP001501447"/>
    </source>
</evidence>
<keyword evidence="3" id="KW-1185">Reference proteome</keyword>
<proteinExistence type="predicted"/>
<accession>A0ABP6D5R5</accession>
<evidence type="ECO:0000313" key="2">
    <source>
        <dbReference type="EMBL" id="GAA2631689.1"/>
    </source>
</evidence>
<comment type="caution">
    <text evidence="2">The sequence shown here is derived from an EMBL/GenBank/DDBJ whole genome shotgun (WGS) entry which is preliminary data.</text>
</comment>
<evidence type="ECO:0000256" key="1">
    <source>
        <dbReference type="SAM" id="MobiDB-lite"/>
    </source>
</evidence>
<reference evidence="3" key="1">
    <citation type="journal article" date="2019" name="Int. J. Syst. Evol. Microbiol.">
        <title>The Global Catalogue of Microorganisms (GCM) 10K type strain sequencing project: providing services to taxonomists for standard genome sequencing and annotation.</title>
        <authorList>
            <consortium name="The Broad Institute Genomics Platform"/>
            <consortium name="The Broad Institute Genome Sequencing Center for Infectious Disease"/>
            <person name="Wu L."/>
            <person name="Ma J."/>
        </authorList>
    </citation>
    <scope>NUCLEOTIDE SEQUENCE [LARGE SCALE GENOMIC DNA]</scope>
    <source>
        <strain evidence="3">JCM 16373</strain>
    </source>
</reference>
<sequence>MSKMAFSRVGTRQLRTDSLPPLLGCAAGGIVAWGPCGAAARDGGVKFPLDPSGPPSRGPGVPFLDRLTRLLTSRRSAPPGQLALWTTAESGNSSTSGPFTQNT</sequence>
<feature type="region of interest" description="Disordered" evidence="1">
    <location>
        <begin position="74"/>
        <end position="103"/>
    </location>
</feature>
<name>A0ABP6D5R5_9ACTN</name>
<dbReference type="EMBL" id="BAAARJ010000020">
    <property type="protein sequence ID" value="GAA2631689.1"/>
    <property type="molecule type" value="Genomic_DNA"/>
</dbReference>